<accession>A0A2J6QWE4</accession>
<dbReference type="Proteomes" id="UP000235786">
    <property type="component" value="Unassembled WGS sequence"/>
</dbReference>
<feature type="transmembrane region" description="Helical" evidence="1">
    <location>
        <begin position="65"/>
        <end position="85"/>
    </location>
</feature>
<keyword evidence="3" id="KW-1185">Reference proteome</keyword>
<protein>
    <recommendedName>
        <fullName evidence="4">Heterokaryon incompatibility domain-containing protein</fullName>
    </recommendedName>
</protein>
<dbReference type="EMBL" id="KZ613966">
    <property type="protein sequence ID" value="PMD30569.1"/>
    <property type="molecule type" value="Genomic_DNA"/>
</dbReference>
<proteinExistence type="predicted"/>
<gene>
    <name evidence="2" type="ORF">L207DRAFT_573403</name>
</gene>
<dbReference type="InterPro" id="IPR052895">
    <property type="entry name" value="HetReg/Transcr_Mod"/>
</dbReference>
<keyword evidence="1" id="KW-0472">Membrane</keyword>
<name>A0A2J6QWE4_HYAVF</name>
<keyword evidence="1" id="KW-0812">Transmembrane</keyword>
<keyword evidence="1" id="KW-1133">Transmembrane helix</keyword>
<organism evidence="2 3">
    <name type="scientific">Hyaloscypha variabilis (strain UAMH 11265 / GT02V1 / F)</name>
    <name type="common">Meliniomyces variabilis</name>
    <dbReference type="NCBI Taxonomy" id="1149755"/>
    <lineage>
        <taxon>Eukaryota</taxon>
        <taxon>Fungi</taxon>
        <taxon>Dikarya</taxon>
        <taxon>Ascomycota</taxon>
        <taxon>Pezizomycotina</taxon>
        <taxon>Leotiomycetes</taxon>
        <taxon>Helotiales</taxon>
        <taxon>Hyaloscyphaceae</taxon>
        <taxon>Hyaloscypha</taxon>
        <taxon>Hyaloscypha variabilis</taxon>
    </lineage>
</organism>
<feature type="transmembrane region" description="Helical" evidence="1">
    <location>
        <begin position="129"/>
        <end position="151"/>
    </location>
</feature>
<dbReference type="PANTHER" id="PTHR24148:SF73">
    <property type="entry name" value="HET DOMAIN PROTEIN (AFU_ORTHOLOGUE AFUA_8G01020)"/>
    <property type="match status" value="1"/>
</dbReference>
<dbReference type="Pfam" id="PF26639">
    <property type="entry name" value="Het-6_barrel"/>
    <property type="match status" value="1"/>
</dbReference>
<dbReference type="AlphaFoldDB" id="A0A2J6QWE4"/>
<dbReference type="STRING" id="1149755.A0A2J6QWE4"/>
<evidence type="ECO:0000256" key="1">
    <source>
        <dbReference type="SAM" id="Phobius"/>
    </source>
</evidence>
<evidence type="ECO:0000313" key="2">
    <source>
        <dbReference type="EMBL" id="PMD30569.1"/>
    </source>
</evidence>
<dbReference type="PANTHER" id="PTHR24148">
    <property type="entry name" value="ANKYRIN REPEAT DOMAIN-CONTAINING PROTEIN 39 HOMOLOG-RELATED"/>
    <property type="match status" value="1"/>
</dbReference>
<feature type="transmembrane region" description="Helical" evidence="1">
    <location>
        <begin position="171"/>
        <end position="188"/>
    </location>
</feature>
<evidence type="ECO:0008006" key="4">
    <source>
        <dbReference type="Google" id="ProtNLM"/>
    </source>
</evidence>
<evidence type="ECO:0000313" key="3">
    <source>
        <dbReference type="Proteomes" id="UP000235786"/>
    </source>
</evidence>
<sequence length="804" mass="91592">MPMKDNHSELSSAARAEYLMPLPRTGPLRHSGQGFQILGRPLRPVIAGILKATFSLLLSGSDMPLWFYFAFSCSYWVPFYFSTWLRYQKLDSQEETNEEFKIVEEYTRVWHQFTAFSATMVILGPGRMLAYWIFAGWLALLGLIFVFYLAVGTTSGSTNPIWAVISRIYKGLAVVVYTIHSFVFLLIIDMDSYVVMLKVYALPWSFRKAGEFTESLLWIIIQKSPMGQYQYQKLSSSTDSEKEWPNRNQIRLLRIPRQWFFFGHLKCSLEMVDLESPPSYEALSYRWGFRINPDQKTGGIERRRIIVNGCSMLIPRSSYELLHARSSIWHARTYEMGGFFADEIDTPGWKAFMALLHNLYFTRIWVVQEIAVGSKVQIYHGGRYTNWDIFTFVYMECTHPQRRGLFAGINHNIFDSPVSRDNNDALGGINTICGLHDRYSKKQKARAHIGHLLADCARMHSTDPRDKIFGLNGLLDLPLPQHIIDYKKPEAEVFIETACHVLNQRLDPFSILAYAGIGWRQVPSTLPSWVPNWAEEQVAFSLRDRHHSGPGQSTATHLSPEIEITSSAAGPILSTKGIILDTINKENTPVPLPNSEYKHITRRERSIGMARWYKEAWALALINDIYSHTSQSRLEAFWRTIVADRNFVDRPAPPSFAQCNTIYEKLSEARLRAMGLDAEAHLASLQADPEVSAVWPEGLEDLSRFLEFQAAIVHATDGRKFCLTREEGYFCLTPQGSRVGDLVCVLFGAPTPFVLRGYTDKNGRFGMEGPLYQLVGECYVHGFMNGFADKKGLPIPSEQVLNIV</sequence>
<dbReference type="OrthoDB" id="2157530at2759"/>
<reference evidence="2 3" key="1">
    <citation type="submission" date="2016-04" db="EMBL/GenBank/DDBJ databases">
        <title>A degradative enzymes factory behind the ericoid mycorrhizal symbiosis.</title>
        <authorList>
            <consortium name="DOE Joint Genome Institute"/>
            <person name="Martino E."/>
            <person name="Morin E."/>
            <person name="Grelet G."/>
            <person name="Kuo A."/>
            <person name="Kohler A."/>
            <person name="Daghino S."/>
            <person name="Barry K."/>
            <person name="Choi C."/>
            <person name="Cichocki N."/>
            <person name="Clum A."/>
            <person name="Copeland A."/>
            <person name="Hainaut M."/>
            <person name="Haridas S."/>
            <person name="Labutti K."/>
            <person name="Lindquist E."/>
            <person name="Lipzen A."/>
            <person name="Khouja H.-R."/>
            <person name="Murat C."/>
            <person name="Ohm R."/>
            <person name="Olson A."/>
            <person name="Spatafora J."/>
            <person name="Veneault-Fourrey C."/>
            <person name="Henrissat B."/>
            <person name="Grigoriev I."/>
            <person name="Martin F."/>
            <person name="Perotto S."/>
        </authorList>
    </citation>
    <scope>NUCLEOTIDE SEQUENCE [LARGE SCALE GENOMIC DNA]</scope>
    <source>
        <strain evidence="2 3">F</strain>
    </source>
</reference>